<proteinExistence type="predicted"/>
<accession>A0ABN9UC33</accession>
<sequence length="785" mass="84745">MLEVGLNPHTLRLIFDARVSNAMFSDPDCVPLAAAQALASVEVPPGERLFVAQGDVACCFCGFLLPPHLRDAFGLPPVPWAAPPPAARRALGWSWAVYFVQQAMRHIVGARVPADRLLAQCVPRAPAQPGSGVSLTHIDNFAALATSQEEAGCRSEEMLAAVAAAGVDAGLEPHGSPLLGFENWTARARGGAPWLVGFGARPWPCAAHLRALGWGKTRRAGRPIARVVGRASAIVLLRPEMLSVFSSVYVFADRFFAPSARVWASARKELRAAWALLPLALADVSLPWSPAVESVDASLHGFGVAEKDWDAAAVGVVGRASERGRCRGALRTNRRSRDLVEVAARRWRRRDKILALEAEAAVWQGVSAPVSLGVMSVSQHLLQYLSINSSLSMNYSMQLFIICNLHFIIMRNCSSLSYNNIGSPNRIYSSRRDCTAPQPRTDCGSSLPRDGPWRASSQLPSPQASLAPRIQGRRPAAPRQGARVPAPRRASQRPSREPPLPLAGKTLTRQPPPVAATLAEAPTGPLRPLLGRPLVPCRGETGAGRRARRSLARQRPGSALNEAEVSGRAAQQPGFTISYLAAAAVMSATQRNYLQALRRPLAWLRVPRAPPLAAVDWGLMLEQHVYLRDRGLPEGDAACTLAAVRWGLPRLPRPLRRGLPLATAAAIGWRRLEKPLSRPPAPRLVVVLLALWLCARGREDIALFLLLAFETCTRPSEGLALAGMQLAPPVPGETGACQCWALLVRASELDVLGKTGEFDNSVALGLPRHRLLEPALRRLKRARAG</sequence>
<reference evidence="2" key="1">
    <citation type="submission" date="2023-10" db="EMBL/GenBank/DDBJ databases">
        <authorList>
            <person name="Chen Y."/>
            <person name="Shah S."/>
            <person name="Dougan E. K."/>
            <person name="Thang M."/>
            <person name="Chan C."/>
        </authorList>
    </citation>
    <scope>NUCLEOTIDE SEQUENCE [LARGE SCALE GENOMIC DNA]</scope>
</reference>
<evidence type="ECO:0000256" key="1">
    <source>
        <dbReference type="SAM" id="MobiDB-lite"/>
    </source>
</evidence>
<keyword evidence="3" id="KW-1185">Reference proteome</keyword>
<protein>
    <submittedName>
        <fullName evidence="2">Uncharacterized protein</fullName>
    </submittedName>
</protein>
<feature type="compositionally biased region" description="Polar residues" evidence="1">
    <location>
        <begin position="455"/>
        <end position="464"/>
    </location>
</feature>
<dbReference type="EMBL" id="CAUYUJ010015683">
    <property type="protein sequence ID" value="CAK0856952.1"/>
    <property type="molecule type" value="Genomic_DNA"/>
</dbReference>
<comment type="caution">
    <text evidence="2">The sequence shown here is derived from an EMBL/GenBank/DDBJ whole genome shotgun (WGS) entry which is preliminary data.</text>
</comment>
<evidence type="ECO:0000313" key="2">
    <source>
        <dbReference type="EMBL" id="CAK0856952.1"/>
    </source>
</evidence>
<gene>
    <name evidence="2" type="ORF">PCOR1329_LOCUS47189</name>
</gene>
<evidence type="ECO:0000313" key="3">
    <source>
        <dbReference type="Proteomes" id="UP001189429"/>
    </source>
</evidence>
<feature type="non-terminal residue" evidence="2">
    <location>
        <position position="785"/>
    </location>
</feature>
<feature type="compositionally biased region" description="Low complexity" evidence="1">
    <location>
        <begin position="473"/>
        <end position="493"/>
    </location>
</feature>
<organism evidence="2 3">
    <name type="scientific">Prorocentrum cordatum</name>
    <dbReference type="NCBI Taxonomy" id="2364126"/>
    <lineage>
        <taxon>Eukaryota</taxon>
        <taxon>Sar</taxon>
        <taxon>Alveolata</taxon>
        <taxon>Dinophyceae</taxon>
        <taxon>Prorocentrales</taxon>
        <taxon>Prorocentraceae</taxon>
        <taxon>Prorocentrum</taxon>
    </lineage>
</organism>
<feature type="region of interest" description="Disordered" evidence="1">
    <location>
        <begin position="429"/>
        <end position="559"/>
    </location>
</feature>
<name>A0ABN9UC33_9DINO</name>
<dbReference type="Proteomes" id="UP001189429">
    <property type="component" value="Unassembled WGS sequence"/>
</dbReference>
<feature type="compositionally biased region" description="Low complexity" evidence="1">
    <location>
        <begin position="524"/>
        <end position="539"/>
    </location>
</feature>